<keyword evidence="5" id="KW-1185">Reference proteome</keyword>
<evidence type="ECO:0000256" key="3">
    <source>
        <dbReference type="ARBA" id="ARBA00022884"/>
    </source>
</evidence>
<dbReference type="InterPro" id="IPR003751">
    <property type="entry name" value="CsrA"/>
</dbReference>
<dbReference type="Pfam" id="PF02599">
    <property type="entry name" value="CsrA"/>
    <property type="match status" value="1"/>
</dbReference>
<dbReference type="Gene3D" id="2.60.40.4380">
    <property type="entry name" value="Translational regulator CsrA"/>
    <property type="match status" value="1"/>
</dbReference>
<reference evidence="4 5" key="1">
    <citation type="submission" date="2023-02" db="EMBL/GenBank/DDBJ databases">
        <title>Host association and intracellularity evolved multiple times independently in the Rickettsiales.</title>
        <authorList>
            <person name="Castelli M."/>
            <person name="Nardi T."/>
            <person name="Gammuto L."/>
            <person name="Bellinzona G."/>
            <person name="Sabaneyeva E."/>
            <person name="Potekhin A."/>
            <person name="Serra V."/>
            <person name="Petroni G."/>
            <person name="Sassera D."/>
        </authorList>
    </citation>
    <scope>NUCLEOTIDE SEQUENCE [LARGE SCALE GENOMIC DNA]</scope>
    <source>
        <strain evidence="4 5">BOD18</strain>
    </source>
</reference>
<organism evidence="4 5">
    <name type="scientific">Candidatus Cyrtobacter comes</name>
    <dbReference type="NCBI Taxonomy" id="675776"/>
    <lineage>
        <taxon>Bacteria</taxon>
        <taxon>Pseudomonadati</taxon>
        <taxon>Pseudomonadota</taxon>
        <taxon>Alphaproteobacteria</taxon>
        <taxon>Rickettsiales</taxon>
        <taxon>Candidatus Midichloriaceae</taxon>
        <taxon>Candidatus Cyrtobacter</taxon>
    </lineage>
</organism>
<evidence type="ECO:0000256" key="2">
    <source>
        <dbReference type="ARBA" id="ARBA00022845"/>
    </source>
</evidence>
<evidence type="ECO:0000313" key="5">
    <source>
        <dbReference type="Proteomes" id="UP001293791"/>
    </source>
</evidence>
<keyword evidence="1" id="KW-0963">Cytoplasm</keyword>
<keyword evidence="3" id="KW-0694">RNA-binding</keyword>
<dbReference type="PANTHER" id="PTHR34984:SF1">
    <property type="entry name" value="CARBON STORAGE REGULATOR"/>
    <property type="match status" value="1"/>
</dbReference>
<dbReference type="RefSeq" id="WP_322497975.1">
    <property type="nucleotide sequence ID" value="NZ_JARGYT010000056.1"/>
</dbReference>
<evidence type="ECO:0000313" key="4">
    <source>
        <dbReference type="EMBL" id="MDZ5762513.1"/>
    </source>
</evidence>
<name>A0ABU5L8R1_9RICK</name>
<proteinExistence type="predicted"/>
<dbReference type="InterPro" id="IPR036107">
    <property type="entry name" value="CsrA_sf"/>
</dbReference>
<keyword evidence="2" id="KW-0810">Translation regulation</keyword>
<dbReference type="Proteomes" id="UP001293791">
    <property type="component" value="Unassembled WGS sequence"/>
</dbReference>
<accession>A0ABU5L8R1</accession>
<protein>
    <submittedName>
        <fullName evidence="4">CsrA family RNA-binding regulator</fullName>
    </submittedName>
</protein>
<dbReference type="EMBL" id="JARGYT010000056">
    <property type="protein sequence ID" value="MDZ5762513.1"/>
    <property type="molecule type" value="Genomic_DNA"/>
</dbReference>
<comment type="caution">
    <text evidence="4">The sequence shown here is derived from an EMBL/GenBank/DDBJ whole genome shotgun (WGS) entry which is preliminary data.</text>
</comment>
<dbReference type="SUPFAM" id="SSF117130">
    <property type="entry name" value="CsrA-like"/>
    <property type="match status" value="1"/>
</dbReference>
<evidence type="ECO:0000256" key="1">
    <source>
        <dbReference type="ARBA" id="ARBA00022490"/>
    </source>
</evidence>
<dbReference type="PANTHER" id="PTHR34984">
    <property type="entry name" value="CARBON STORAGE REGULATOR"/>
    <property type="match status" value="1"/>
</dbReference>
<sequence length="64" mass="7371">MLYLVRKLDESIIIDDEIHIKVIELKRNSVKLGIKSSGDHSILRDEIHRAITNESTIKKDDVES</sequence>
<gene>
    <name evidence="4" type="ORF">Cyrtocomes_00900</name>
</gene>